<organism evidence="5 6">
    <name type="scientific">Botrimarina hoheduenensis</name>
    <dbReference type="NCBI Taxonomy" id="2528000"/>
    <lineage>
        <taxon>Bacteria</taxon>
        <taxon>Pseudomonadati</taxon>
        <taxon>Planctomycetota</taxon>
        <taxon>Planctomycetia</taxon>
        <taxon>Pirellulales</taxon>
        <taxon>Lacipirellulaceae</taxon>
        <taxon>Botrimarina</taxon>
    </lineage>
</organism>
<dbReference type="EMBL" id="SJPH01000005">
    <property type="protein sequence ID" value="TWT42923.1"/>
    <property type="molecule type" value="Genomic_DNA"/>
</dbReference>
<protein>
    <submittedName>
        <fullName evidence="5">Adenosyl-chloride synthase</fullName>
        <ecNumber evidence="5">2.5.1.94</ecNumber>
    </submittedName>
</protein>
<dbReference type="PANTHER" id="PTHR35092">
    <property type="entry name" value="CHLORINASE MJ1651"/>
    <property type="match status" value="1"/>
</dbReference>
<dbReference type="PANTHER" id="PTHR35092:SF1">
    <property type="entry name" value="CHLORINASE MJ1651"/>
    <property type="match status" value="1"/>
</dbReference>
<evidence type="ECO:0000256" key="2">
    <source>
        <dbReference type="ARBA" id="ARBA00024035"/>
    </source>
</evidence>
<dbReference type="RefSeq" id="WP_197525004.1">
    <property type="nucleotide sequence ID" value="NZ_SJPH01000005.1"/>
</dbReference>
<evidence type="ECO:0000259" key="4">
    <source>
        <dbReference type="Pfam" id="PF20257"/>
    </source>
</evidence>
<dbReference type="InterPro" id="IPR046470">
    <property type="entry name" value="SAM_HAT_C"/>
</dbReference>
<dbReference type="SUPFAM" id="SSF101852">
    <property type="entry name" value="Bacterial fluorinating enzyme, C-terminal domain"/>
    <property type="match status" value="1"/>
</dbReference>
<proteinExistence type="inferred from homology"/>
<dbReference type="Gene3D" id="2.40.30.90">
    <property type="entry name" value="Bacterial fluorinating enzyme like"/>
    <property type="match status" value="1"/>
</dbReference>
<dbReference type="SUPFAM" id="SSF102522">
    <property type="entry name" value="Bacterial fluorinating enzyme, N-terminal domain"/>
    <property type="match status" value="1"/>
</dbReference>
<comment type="caution">
    <text evidence="5">The sequence shown here is derived from an EMBL/GenBank/DDBJ whole genome shotgun (WGS) entry which is preliminary data.</text>
</comment>
<evidence type="ECO:0000313" key="6">
    <source>
        <dbReference type="Proteomes" id="UP000318995"/>
    </source>
</evidence>
<gene>
    <name evidence="5" type="primary">salL</name>
    <name evidence="5" type="ORF">Pla111_25610</name>
</gene>
<dbReference type="GO" id="GO:0016740">
    <property type="term" value="F:transferase activity"/>
    <property type="evidence" value="ECO:0007669"/>
    <property type="project" value="UniProtKB-KW"/>
</dbReference>
<dbReference type="AlphaFoldDB" id="A0A5C5VYA1"/>
<dbReference type="PIRSF" id="PIRSF006779">
    <property type="entry name" value="UCP006779"/>
    <property type="match status" value="1"/>
</dbReference>
<feature type="domain" description="S-adenosyl-l-methionine hydroxide adenosyltransferase C-terminal" evidence="4">
    <location>
        <begin position="171"/>
        <end position="254"/>
    </location>
</feature>
<dbReference type="InterPro" id="IPR046469">
    <property type="entry name" value="SAM_HAT_N"/>
</dbReference>
<dbReference type="EC" id="2.5.1.94" evidence="5"/>
<evidence type="ECO:0000313" key="5">
    <source>
        <dbReference type="EMBL" id="TWT42923.1"/>
    </source>
</evidence>
<reference evidence="5 6" key="1">
    <citation type="submission" date="2019-02" db="EMBL/GenBank/DDBJ databases">
        <title>Deep-cultivation of Planctomycetes and their phenomic and genomic characterization uncovers novel biology.</title>
        <authorList>
            <person name="Wiegand S."/>
            <person name="Jogler M."/>
            <person name="Boedeker C."/>
            <person name="Pinto D."/>
            <person name="Vollmers J."/>
            <person name="Rivas-Marin E."/>
            <person name="Kohn T."/>
            <person name="Peeters S.H."/>
            <person name="Heuer A."/>
            <person name="Rast P."/>
            <person name="Oberbeckmann S."/>
            <person name="Bunk B."/>
            <person name="Jeske O."/>
            <person name="Meyerdierks A."/>
            <person name="Storesund J.E."/>
            <person name="Kallscheuer N."/>
            <person name="Luecker S."/>
            <person name="Lage O.M."/>
            <person name="Pohl T."/>
            <person name="Merkel B.J."/>
            <person name="Hornburger P."/>
            <person name="Mueller R.-W."/>
            <person name="Bruemmer F."/>
            <person name="Labrenz M."/>
            <person name="Spormann A.M."/>
            <person name="Op Den Camp H."/>
            <person name="Overmann J."/>
            <person name="Amann R."/>
            <person name="Jetten M.S.M."/>
            <person name="Mascher T."/>
            <person name="Medema M.H."/>
            <person name="Devos D.P."/>
            <person name="Kaster A.-K."/>
            <person name="Ovreas L."/>
            <person name="Rohde M."/>
            <person name="Galperin M.Y."/>
            <person name="Jogler C."/>
        </authorList>
    </citation>
    <scope>NUCLEOTIDE SEQUENCE [LARGE SCALE GENOMIC DNA]</scope>
    <source>
        <strain evidence="5 6">Pla111</strain>
    </source>
</reference>
<comment type="similarity">
    <text evidence="2">Belongs to the SAM hydrolase / SAM-dependent halogenase family.</text>
</comment>
<evidence type="ECO:0000259" key="3">
    <source>
        <dbReference type="Pfam" id="PF01887"/>
    </source>
</evidence>
<sequence>MPIITLTTDFGTGSHYVAQLKGVLLTGAPSATLIDLSHDIPPQGIAAAARLLELGTPRFPAGTVHLAVVDPGVGTERAIVAVRVGGHHYVGPDNGLFGWLNGWIDGAVALDLERLSVEAASATFHGRDIMAPVAARLARGERLAALGDAVEELVCLPAVPTPLARPGRIEGQIVEVDTFGNLISNIPLGMLSRAPRNNRLCVSLGEHETYGLQTTYADQDPQTLVALVGSGGMLELAIVNGNAAQMIAAGEGDMLVVSWCPT</sequence>
<accession>A0A5C5VYA1</accession>
<dbReference type="InterPro" id="IPR023228">
    <property type="entry name" value="SAM_OH_AdoTrfase_N_sf"/>
</dbReference>
<evidence type="ECO:0000256" key="1">
    <source>
        <dbReference type="ARBA" id="ARBA00022691"/>
    </source>
</evidence>
<dbReference type="InterPro" id="IPR002747">
    <property type="entry name" value="SAM_OH_AdoTrfase"/>
</dbReference>
<dbReference type="Pfam" id="PF01887">
    <property type="entry name" value="SAM_HAT_N"/>
    <property type="match status" value="1"/>
</dbReference>
<dbReference type="Pfam" id="PF20257">
    <property type="entry name" value="SAM_HAT_C"/>
    <property type="match status" value="1"/>
</dbReference>
<name>A0A5C5VYA1_9BACT</name>
<keyword evidence="1" id="KW-0949">S-adenosyl-L-methionine</keyword>
<dbReference type="InterPro" id="IPR023227">
    <property type="entry name" value="SAM_OH_AdoTrfase_C_sf"/>
</dbReference>
<keyword evidence="5" id="KW-0808">Transferase</keyword>
<keyword evidence="6" id="KW-1185">Reference proteome</keyword>
<dbReference type="Gene3D" id="3.40.50.10790">
    <property type="entry name" value="S-adenosyl-l-methionine hydroxide adenosyltransferase, N-terminal"/>
    <property type="match status" value="1"/>
</dbReference>
<dbReference type="Proteomes" id="UP000318995">
    <property type="component" value="Unassembled WGS sequence"/>
</dbReference>
<feature type="domain" description="S-adenosyl-l-methionine hydroxide adenosyltransferase N-terminal" evidence="3">
    <location>
        <begin position="4"/>
        <end position="147"/>
    </location>
</feature>